<evidence type="ECO:0000313" key="3">
    <source>
        <dbReference type="Proteomes" id="UP000578531"/>
    </source>
</evidence>
<protein>
    <recommendedName>
        <fullName evidence="1">Calcineurin-like phosphoesterase domain-containing protein</fullName>
    </recommendedName>
</protein>
<dbReference type="InterPro" id="IPR004843">
    <property type="entry name" value="Calcineurin-like_PHP"/>
</dbReference>
<dbReference type="Gene3D" id="3.60.21.10">
    <property type="match status" value="1"/>
</dbReference>
<dbReference type="CDD" id="cd07379">
    <property type="entry name" value="MPP_239FB"/>
    <property type="match status" value="1"/>
</dbReference>
<dbReference type="PANTHER" id="PTHR12905">
    <property type="entry name" value="METALLOPHOSPHOESTERASE"/>
    <property type="match status" value="1"/>
</dbReference>
<dbReference type="OrthoDB" id="630188at2759"/>
<comment type="caution">
    <text evidence="2">The sequence shown here is derived from an EMBL/GenBank/DDBJ whole genome shotgun (WGS) entry which is preliminary data.</text>
</comment>
<dbReference type="EMBL" id="JACCJC010000003">
    <property type="protein sequence ID" value="KAF6240682.1"/>
    <property type="molecule type" value="Genomic_DNA"/>
</dbReference>
<feature type="domain" description="Calcineurin-like phosphoesterase" evidence="1">
    <location>
        <begin position="9"/>
        <end position="233"/>
    </location>
</feature>
<organism evidence="2 3">
    <name type="scientific">Letharia columbiana</name>
    <dbReference type="NCBI Taxonomy" id="112416"/>
    <lineage>
        <taxon>Eukaryota</taxon>
        <taxon>Fungi</taxon>
        <taxon>Dikarya</taxon>
        <taxon>Ascomycota</taxon>
        <taxon>Pezizomycotina</taxon>
        <taxon>Lecanoromycetes</taxon>
        <taxon>OSLEUM clade</taxon>
        <taxon>Lecanoromycetidae</taxon>
        <taxon>Lecanorales</taxon>
        <taxon>Lecanorineae</taxon>
        <taxon>Parmeliaceae</taxon>
        <taxon>Letharia</taxon>
    </lineage>
</organism>
<evidence type="ECO:0000313" key="2">
    <source>
        <dbReference type="EMBL" id="KAF6240682.1"/>
    </source>
</evidence>
<accession>A0A8H6L9E7</accession>
<dbReference type="InterPro" id="IPR051693">
    <property type="entry name" value="UPF0046_metallophosphoest"/>
</dbReference>
<dbReference type="SUPFAM" id="SSF56300">
    <property type="entry name" value="Metallo-dependent phosphatases"/>
    <property type="match status" value="1"/>
</dbReference>
<dbReference type="Pfam" id="PF00149">
    <property type="entry name" value="Metallophos"/>
    <property type="match status" value="1"/>
</dbReference>
<sequence>MSTQTVRTRLVILSDTHTASPLPPSDPTHAYRLPLPKADVLLHAGDITKVGYLSEYQAMFDMLKAAPAELKLVIPGNHDITLHEEFYVRGTGKDKHTRAAWGMEDVQKIRDMWMGEEAKMAGIVYLEEGVRTFELRSGARFTVYSSPWQPEFYDWAFTYPRQVDRFNPSPPVVKDKTANPVPNHPEIDIMLTHGPPKGILDETDRGELVGCDHLSRAVRRCKPRLHCFGHIHEGWGAGRIDWRTKSFEQVKTIKLQVFEDRCASVDIGEAGDKPLKWGQETLFVNASIMDVSYNPTNAPWVVDIDLPKKQDNN</sequence>
<name>A0A8H6L9E7_9LECA</name>
<dbReference type="Proteomes" id="UP000578531">
    <property type="component" value="Unassembled WGS sequence"/>
</dbReference>
<dbReference type="InterPro" id="IPR029052">
    <property type="entry name" value="Metallo-depent_PP-like"/>
</dbReference>
<dbReference type="PANTHER" id="PTHR12905:SF0">
    <property type="entry name" value="CALCINEURIN-LIKE PHOSPHOESTERASE DOMAIN-CONTAINING PROTEIN"/>
    <property type="match status" value="1"/>
</dbReference>
<reference evidence="2 3" key="1">
    <citation type="journal article" date="2020" name="Genomics">
        <title>Complete, high-quality genomes from long-read metagenomic sequencing of two wolf lichen thalli reveals enigmatic genome architecture.</title>
        <authorList>
            <person name="McKenzie S.K."/>
            <person name="Walston R.F."/>
            <person name="Allen J.L."/>
        </authorList>
    </citation>
    <scope>NUCLEOTIDE SEQUENCE [LARGE SCALE GENOMIC DNA]</scope>
    <source>
        <strain evidence="2">WasteWater2</strain>
    </source>
</reference>
<dbReference type="GeneID" id="59283028"/>
<evidence type="ECO:0000259" key="1">
    <source>
        <dbReference type="Pfam" id="PF00149"/>
    </source>
</evidence>
<dbReference type="AlphaFoldDB" id="A0A8H6L9E7"/>
<gene>
    <name evidence="2" type="ORF">HO173_001354</name>
</gene>
<proteinExistence type="predicted"/>
<dbReference type="GO" id="GO:0016787">
    <property type="term" value="F:hydrolase activity"/>
    <property type="evidence" value="ECO:0007669"/>
    <property type="project" value="InterPro"/>
</dbReference>
<dbReference type="RefSeq" id="XP_037169941.1">
    <property type="nucleotide sequence ID" value="XM_037303294.1"/>
</dbReference>
<keyword evidence="3" id="KW-1185">Reference proteome</keyword>